<reference evidence="1 2" key="1">
    <citation type="submission" date="2018-06" db="EMBL/GenBank/DDBJ databases">
        <authorList>
            <consortium name="Pathogen Informatics"/>
            <person name="Doyle S."/>
        </authorList>
    </citation>
    <scope>NUCLEOTIDE SEQUENCE [LARGE SCALE GENOMIC DNA]</scope>
    <source>
        <strain evidence="1 2">NCTC11647</strain>
    </source>
</reference>
<evidence type="ECO:0000313" key="2">
    <source>
        <dbReference type="Proteomes" id="UP000251647"/>
    </source>
</evidence>
<protein>
    <submittedName>
        <fullName evidence="1">Uncharacterized protein</fullName>
    </submittedName>
</protein>
<name>A0A2X1XQP9_PHODM</name>
<dbReference type="AlphaFoldDB" id="A0A2X1XQP9"/>
<accession>A0A2X1XQP9</accession>
<evidence type="ECO:0000313" key="1">
    <source>
        <dbReference type="EMBL" id="SPY45968.1"/>
    </source>
</evidence>
<dbReference type="EMBL" id="UATL01000008">
    <property type="protein sequence ID" value="SPY45968.1"/>
    <property type="molecule type" value="Genomic_DNA"/>
</dbReference>
<sequence>MQSLTHAKSKVMLSVFLTELPRQKTKRYGGQKEIESTLGITRYNGEPVEYQLFYNDSYVESNGFNVLADFAETFDQRTQELEQRQFDRWEAFWDIVNGKQDSSIIKKISAAFSWFGGFVTDFISQNTNVVIREFLELF</sequence>
<dbReference type="Proteomes" id="UP000251647">
    <property type="component" value="Unassembled WGS sequence"/>
</dbReference>
<gene>
    <name evidence="1" type="ORF">NCTC11647_04313</name>
</gene>
<organism evidence="1 2">
    <name type="scientific">Photobacterium damselae</name>
    <dbReference type="NCBI Taxonomy" id="38293"/>
    <lineage>
        <taxon>Bacteria</taxon>
        <taxon>Pseudomonadati</taxon>
        <taxon>Pseudomonadota</taxon>
        <taxon>Gammaproteobacteria</taxon>
        <taxon>Vibrionales</taxon>
        <taxon>Vibrionaceae</taxon>
        <taxon>Photobacterium</taxon>
    </lineage>
</organism>
<proteinExistence type="predicted"/>